<gene>
    <name evidence="1" type="ORF">Q4T40_18610</name>
</gene>
<evidence type="ECO:0000313" key="1">
    <source>
        <dbReference type="EMBL" id="MDT8903252.1"/>
    </source>
</evidence>
<proteinExistence type="predicted"/>
<evidence type="ECO:0000313" key="2">
    <source>
        <dbReference type="Proteomes" id="UP001254848"/>
    </source>
</evidence>
<protein>
    <submittedName>
        <fullName evidence="1">Uncharacterized protein</fullName>
    </submittedName>
</protein>
<comment type="caution">
    <text evidence="1">The sequence shown here is derived from an EMBL/GenBank/DDBJ whole genome shotgun (WGS) entry which is preliminary data.</text>
</comment>
<sequence>MNPDEELKALSTLGVELTRRGFLKYEERGHIPQAHRGGGGPGGAFAIYPPGTTEETYAAWALMHGEYGQDREREVFGGKMPKISPQAISFIRMILIMEIRKGDYPEHVSEDDQKRLSVLSKRGNIVKKGAFEFEWILGGFDAEPWLKKKWVDAFLYASKKLKRD</sequence>
<accession>A0ABU3P2K5</accession>
<dbReference type="RefSeq" id="WP_413781711.1">
    <property type="nucleotide sequence ID" value="NZ_JAUOZS010000001.1"/>
</dbReference>
<organism evidence="1 2">
    <name type="scientific">Anaeroselena agilis</name>
    <dbReference type="NCBI Taxonomy" id="3063788"/>
    <lineage>
        <taxon>Bacteria</taxon>
        <taxon>Bacillati</taxon>
        <taxon>Bacillota</taxon>
        <taxon>Negativicutes</taxon>
        <taxon>Acetonemataceae</taxon>
        <taxon>Anaeroselena</taxon>
    </lineage>
</organism>
<reference evidence="1 2" key="1">
    <citation type="submission" date="2023-07" db="EMBL/GenBank/DDBJ databases">
        <title>The novel representative of Negativicutes class, Anaeroselena agilis gen. nov. sp. nov.</title>
        <authorList>
            <person name="Prokofeva M.I."/>
            <person name="Elcheninov A.G."/>
            <person name="Klyukina A."/>
            <person name="Kublanov I.V."/>
            <person name="Frolov E.N."/>
            <person name="Podosokorskaya O.A."/>
        </authorList>
    </citation>
    <scope>NUCLEOTIDE SEQUENCE [LARGE SCALE GENOMIC DNA]</scope>
    <source>
        <strain evidence="1 2">4137-cl</strain>
    </source>
</reference>
<name>A0ABU3P2K5_9FIRM</name>
<dbReference type="EMBL" id="JAUOZS010000001">
    <property type="protein sequence ID" value="MDT8903252.1"/>
    <property type="molecule type" value="Genomic_DNA"/>
</dbReference>
<keyword evidence="2" id="KW-1185">Reference proteome</keyword>
<dbReference type="Proteomes" id="UP001254848">
    <property type="component" value="Unassembled WGS sequence"/>
</dbReference>